<accession>A0AAC9GJQ7</accession>
<dbReference type="RefSeq" id="WP_123907001.1">
    <property type="nucleotide sequence ID" value="NZ_CP016907.1"/>
</dbReference>
<dbReference type="EMBL" id="CP016907">
    <property type="protein sequence ID" value="AOC96573.1"/>
    <property type="molecule type" value="Genomic_DNA"/>
</dbReference>
<keyword evidence="1" id="KW-0472">Membrane</keyword>
<dbReference type="GeneID" id="32309354"/>
<feature type="transmembrane region" description="Helical" evidence="1">
    <location>
        <begin position="70"/>
        <end position="92"/>
    </location>
</feature>
<evidence type="ECO:0000313" key="2">
    <source>
        <dbReference type="EMBL" id="AOC96573.1"/>
    </source>
</evidence>
<name>A0AAC9GJQ7_9FLAO</name>
<gene>
    <name evidence="2" type="ORF">BB050_03484</name>
</gene>
<evidence type="ECO:0000256" key="1">
    <source>
        <dbReference type="SAM" id="Phobius"/>
    </source>
</evidence>
<keyword evidence="1" id="KW-1133">Transmembrane helix</keyword>
<feature type="transmembrane region" description="Helical" evidence="1">
    <location>
        <begin position="6"/>
        <end position="23"/>
    </location>
</feature>
<dbReference type="Proteomes" id="UP000093276">
    <property type="component" value="Chromosome"/>
</dbReference>
<sequence>MRNNPFLTVILLFCIEIVLYYYMDYVNLISNSSAYRGALMPLFCFTVPAISVLISIFFTNIPYKKEFKYFSIFLVIVSIMVFAVLSYLGALAKAYQH</sequence>
<organism evidence="2 3">
    <name type="scientific">Flavobacterium anhuiense</name>
    <dbReference type="NCBI Taxonomy" id="459526"/>
    <lineage>
        <taxon>Bacteria</taxon>
        <taxon>Pseudomonadati</taxon>
        <taxon>Bacteroidota</taxon>
        <taxon>Flavobacteriia</taxon>
        <taxon>Flavobacteriales</taxon>
        <taxon>Flavobacteriaceae</taxon>
        <taxon>Flavobacterium</taxon>
    </lineage>
</organism>
<reference evidence="2 3" key="1">
    <citation type="submission" date="2016-08" db="EMBL/GenBank/DDBJ databases">
        <title>Complete genome sequence of Flavobacterium johnsoniae strain GSE09, a volatile-producing biocontrol agent isolated from cucumber (Cucumis sativus).</title>
        <authorList>
            <person name="Jeong J.-J."/>
            <person name="Oh J.Y."/>
            <person name="Jim Y.J."/>
            <person name="Sang M.K."/>
            <person name="Kim K.D."/>
        </authorList>
    </citation>
    <scope>NUCLEOTIDE SEQUENCE [LARGE SCALE GENOMIC DNA]</scope>
    <source>
        <strain evidence="2 3">GSE09</strain>
    </source>
</reference>
<keyword evidence="1" id="KW-0812">Transmembrane</keyword>
<evidence type="ECO:0000313" key="3">
    <source>
        <dbReference type="Proteomes" id="UP000093276"/>
    </source>
</evidence>
<feature type="transmembrane region" description="Helical" evidence="1">
    <location>
        <begin position="35"/>
        <end position="58"/>
    </location>
</feature>
<protein>
    <submittedName>
        <fullName evidence="2">Uncharacterized protein</fullName>
    </submittedName>
</protein>
<dbReference type="AlphaFoldDB" id="A0AAC9GJQ7"/>
<dbReference type="KEGG" id="fjg:BB050_03484"/>
<proteinExistence type="predicted"/>